<dbReference type="Proteomes" id="UP001642409">
    <property type="component" value="Unassembled WGS sequence"/>
</dbReference>
<evidence type="ECO:0000259" key="1">
    <source>
        <dbReference type="Pfam" id="PF13519"/>
    </source>
</evidence>
<feature type="domain" description="VWFA" evidence="1">
    <location>
        <begin position="6"/>
        <end position="118"/>
    </location>
</feature>
<dbReference type="EMBL" id="CAXDID020000039">
    <property type="protein sequence ID" value="CAL5998914.1"/>
    <property type="molecule type" value="Genomic_DNA"/>
</dbReference>
<protein>
    <recommendedName>
        <fullName evidence="1">VWFA domain-containing protein</fullName>
    </recommendedName>
</protein>
<dbReference type="EMBL" id="CAXDID020000216">
    <property type="protein sequence ID" value="CAL6057822.1"/>
    <property type="molecule type" value="Genomic_DNA"/>
</dbReference>
<evidence type="ECO:0000313" key="2">
    <source>
        <dbReference type="EMBL" id="CAL5998914.1"/>
    </source>
</evidence>
<dbReference type="Pfam" id="PF13519">
    <property type="entry name" value="VWA_2"/>
    <property type="match status" value="1"/>
</dbReference>
<comment type="caution">
    <text evidence="3">The sequence shown here is derived from an EMBL/GenBank/DDBJ whole genome shotgun (WGS) entry which is preliminary data.</text>
</comment>
<name>A0ABP1KC77_9EUKA</name>
<proteinExistence type="predicted"/>
<evidence type="ECO:0000313" key="4">
    <source>
        <dbReference type="Proteomes" id="UP001642409"/>
    </source>
</evidence>
<reference evidence="3 4" key="1">
    <citation type="submission" date="2024-07" db="EMBL/GenBank/DDBJ databases">
        <authorList>
            <person name="Akdeniz Z."/>
        </authorList>
    </citation>
    <scope>NUCLEOTIDE SEQUENCE [LARGE SCALE GENOMIC DNA]</scope>
</reference>
<dbReference type="Gene3D" id="3.40.50.410">
    <property type="entry name" value="von Willebrand factor, type A domain"/>
    <property type="match status" value="1"/>
</dbReference>
<evidence type="ECO:0000313" key="3">
    <source>
        <dbReference type="EMBL" id="CAL6057822.1"/>
    </source>
</evidence>
<accession>A0ABP1KC77</accession>
<gene>
    <name evidence="2" type="ORF">HINF_LOCUS15959</name>
    <name evidence="3" type="ORF">HINF_LOCUS47712</name>
</gene>
<keyword evidence="4" id="KW-1185">Reference proteome</keyword>
<dbReference type="InterPro" id="IPR036465">
    <property type="entry name" value="vWFA_dom_sf"/>
</dbReference>
<dbReference type="SUPFAM" id="SSF53300">
    <property type="entry name" value="vWA-like"/>
    <property type="match status" value="1"/>
</dbReference>
<organism evidence="3 4">
    <name type="scientific">Hexamita inflata</name>
    <dbReference type="NCBI Taxonomy" id="28002"/>
    <lineage>
        <taxon>Eukaryota</taxon>
        <taxon>Metamonada</taxon>
        <taxon>Diplomonadida</taxon>
        <taxon>Hexamitidae</taxon>
        <taxon>Hexamitinae</taxon>
        <taxon>Hexamita</taxon>
    </lineage>
</organism>
<sequence>MTTATAYIIDSTPFSRNSKLQPTSFEAQKQFINKLIVASVQQNGVSSASLVQFCQNSSLLTPQTTNRTLLLQQLDNLNISSQINYNEKFVSSKSLTQALNFALLALNQRQRKDSKPIINCMIASPIEFDAKFDKEILKFKKEQIQINFYLVGQYPQNNLEKFKAICETIKGELIVCEKMFPVAENEKEQGFLNADDDDFELQKVLALSQQEYFESQKKKDDKGQDFGGFM</sequence>
<dbReference type="InterPro" id="IPR002035">
    <property type="entry name" value="VWF_A"/>
</dbReference>